<dbReference type="EMBL" id="CP033021">
    <property type="protein sequence ID" value="AYN65148.1"/>
    <property type="molecule type" value="Genomic_DNA"/>
</dbReference>
<accession>A0A2K9YSR4</accession>
<dbReference type="AlphaFoldDB" id="A0A2K9YSR4"/>
<name>A0A2K9YSR4_METHO</name>
<dbReference type="RefSeq" id="WP_012855298.1">
    <property type="nucleotide sequence ID" value="NZ_CP009677.1"/>
</dbReference>
<dbReference type="Proteomes" id="UP000029712">
    <property type="component" value="Chromosome"/>
</dbReference>
<dbReference type="OrthoDB" id="399319at2"/>
<organism evidence="1 2">
    <name type="scientific">Metamycoplasma hominis</name>
    <name type="common">Mycoplasma hominis</name>
    <dbReference type="NCBI Taxonomy" id="2098"/>
    <lineage>
        <taxon>Bacteria</taxon>
        <taxon>Bacillati</taxon>
        <taxon>Mycoplasmatota</taxon>
        <taxon>Mycoplasmoidales</taxon>
        <taxon>Metamycoplasmataceae</taxon>
        <taxon>Metamycoplasma</taxon>
    </lineage>
</organism>
<reference evidence="1 2" key="1">
    <citation type="submission" date="2014-08" db="EMBL/GenBank/DDBJ databases">
        <authorList>
            <person name="Kuleshov K."/>
            <person name="Dedkov V."/>
            <person name="Markelov M."/>
            <person name="Pimkina E."/>
        </authorList>
    </citation>
    <scope>NUCLEOTIDE SEQUENCE [LARGE SCALE GENOMIC DNA]</scope>
    <source>
        <strain evidence="2">TOA</strain>
    </source>
</reference>
<evidence type="ECO:0000313" key="1">
    <source>
        <dbReference type="EMBL" id="AYN65148.1"/>
    </source>
</evidence>
<reference evidence="1 2" key="2">
    <citation type="submission" date="2018-10" db="EMBL/GenBank/DDBJ databases">
        <title>Detection and isolation of Mycoplasma hominis as a predominant microorganism from pelvic cavity of patient with salpingitis and tubo-ovarian abscess.</title>
        <authorList>
            <person name="Guschin A.E."/>
            <person name="Khayrullina G.A."/>
            <person name="Rakovskaya I.V."/>
            <person name="Shelenkov A.A."/>
            <person name="Shagin D.A."/>
        </authorList>
    </citation>
    <scope>NUCLEOTIDE SEQUENCE [LARGE SCALE GENOMIC DNA]</scope>
    <source>
        <strain evidence="2">TOA</strain>
    </source>
</reference>
<gene>
    <name evidence="1" type="ORF">KN71_000225</name>
</gene>
<sequence length="152" mass="17661">MKDIINKRFWFLFLFINVATLCIFLGIAYLNWALLTGYLVGVISFLIFLSGLHLVFKKMNDWKENASIKKNKNLAVIIFLILNFLALLIIALFVIFNLLYKNKHSNANVAFVPFNVITMAIPYTLFSLQIIVMELIKKITTKRNLKRREENG</sequence>
<evidence type="ECO:0000313" key="2">
    <source>
        <dbReference type="Proteomes" id="UP000029712"/>
    </source>
</evidence>
<protein>
    <submittedName>
        <fullName evidence="1">Uncharacterized protein</fullName>
    </submittedName>
</protein>
<dbReference type="OMA" id="NDWKENA"/>
<proteinExistence type="predicted"/>